<dbReference type="InterPro" id="IPR008428">
    <property type="entry name" value="Chond_GalNAc"/>
</dbReference>
<dbReference type="GO" id="GO:0047238">
    <property type="term" value="F:glucuronosyl-N-acetylgalactosaminyl-proteoglycan 4-beta-N-acetylgalactosaminyltransferase activity"/>
    <property type="evidence" value="ECO:0007669"/>
    <property type="project" value="TreeGrafter"/>
</dbReference>
<dbReference type="AlphaFoldDB" id="A0A814BD55"/>
<keyword evidence="3 9" id="KW-0808">Transferase</keyword>
<dbReference type="SUPFAM" id="SSF53448">
    <property type="entry name" value="Nucleotide-diphospho-sugar transferases"/>
    <property type="match status" value="1"/>
</dbReference>
<evidence type="ECO:0000256" key="7">
    <source>
        <dbReference type="ARBA" id="ARBA00023034"/>
    </source>
</evidence>
<comment type="subcellular location">
    <subcellularLocation>
        <location evidence="1 9">Golgi apparatus</location>
        <location evidence="1 9">Golgi stack membrane</location>
        <topology evidence="1 9">Single-pass type II membrane protein</topology>
    </subcellularLocation>
</comment>
<evidence type="ECO:0000256" key="3">
    <source>
        <dbReference type="ARBA" id="ARBA00022679"/>
    </source>
</evidence>
<gene>
    <name evidence="11" type="ORF">OXX778_LOCUS12559</name>
</gene>
<dbReference type="EMBL" id="CAJNOC010002294">
    <property type="protein sequence ID" value="CAF0924401.1"/>
    <property type="molecule type" value="Genomic_DNA"/>
</dbReference>
<feature type="compositionally biased region" description="Polar residues" evidence="10">
    <location>
        <begin position="144"/>
        <end position="153"/>
    </location>
</feature>
<name>A0A814BD55_9BILA</name>
<proteinExistence type="inferred from homology"/>
<sequence>MAKGKAKFFESKNQKVKSKYENEKSSEDEEDNDQLEYDESDSNEESDSNDFENNSEEEGEEMESDEDNEEEEEGSEDDDNDQESNSDQEDEEDAPKSSREDGFRDAIRSELNSMTFEQIQQLQNKLGLKKFKEVMQDKPDNTKDQSSSSSNPKTFKRLNKNRPQELSSKKPVPVLRNVFQAKKKEFIDPRFNPALGEYKPEVFRKRFGFINEMRENERKMLQEELKKEEDPVRRDQIKAALTRLKQQITSFKASEKKEEFKAKLKKVANEDAKEGKRPHFVNKSEQKILELAEKYKELKKNGKIEKFLAKKRKKQLSKDRLILTTSIFIHVNLIKIFNEKKLNKLEAHKIFEIQKDSLLDGLVIPENEGDIYSYSAFTLDKFYPSELGIYKRNVFKLTGLRKHEIHTVLNESLAYLNRDSMFTKNFKLSDFIIGFMRTDPLDGYQYELFFKNENNSCEIVRLRRPLGHLKIESFDNFGEQNERENINFIVPISSSQENLNKLKQFLIRFYEIAIKQDSKDNTLTIPLAYQNESDLSKFQNYLNLFVKIYNYSQIKLIPYKMSEFSRSALLNYGTQSRNSNDLLFFCDLDIVFNQNFLEMCRHNTIRTKRVFFPILYSYYNPRILEMFQNEKLNENKSGLIIDKYSGYFRDTGFGMVCLYKQDYDLVGGFKGWESKEWGGEDLYLYRKFLKSKMKIFRSITPGLFHLYHPKICNPKILDKVQYKNCLNVKIMNEASYESFGNFFFNFTNSK</sequence>
<feature type="compositionally biased region" description="Acidic residues" evidence="10">
    <location>
        <begin position="26"/>
        <end position="93"/>
    </location>
</feature>
<evidence type="ECO:0000256" key="1">
    <source>
        <dbReference type="ARBA" id="ARBA00004447"/>
    </source>
</evidence>
<dbReference type="OrthoDB" id="431432at2759"/>
<evidence type="ECO:0000256" key="2">
    <source>
        <dbReference type="ARBA" id="ARBA00009239"/>
    </source>
</evidence>
<feature type="compositionally biased region" description="Basic and acidic residues" evidence="10">
    <location>
        <begin position="130"/>
        <end position="143"/>
    </location>
</feature>
<evidence type="ECO:0000256" key="8">
    <source>
        <dbReference type="ARBA" id="ARBA00023136"/>
    </source>
</evidence>
<feature type="compositionally biased region" description="Basic and acidic residues" evidence="10">
    <location>
        <begin position="7"/>
        <end position="25"/>
    </location>
</feature>
<keyword evidence="8" id="KW-0472">Membrane</keyword>
<comment type="caution">
    <text evidence="11">The sequence shown here is derived from an EMBL/GenBank/DDBJ whole genome shotgun (WGS) entry which is preliminary data.</text>
</comment>
<feature type="region of interest" description="Disordered" evidence="10">
    <location>
        <begin position="1"/>
        <end position="112"/>
    </location>
</feature>
<reference evidence="11" key="1">
    <citation type="submission" date="2021-02" db="EMBL/GenBank/DDBJ databases">
        <authorList>
            <person name="Nowell W R."/>
        </authorList>
    </citation>
    <scope>NUCLEOTIDE SEQUENCE</scope>
    <source>
        <strain evidence="11">Ploen Becks lab</strain>
    </source>
</reference>
<dbReference type="Gene3D" id="3.90.550.10">
    <property type="entry name" value="Spore Coat Polysaccharide Biosynthesis Protein SpsA, Chain A"/>
    <property type="match status" value="1"/>
</dbReference>
<feature type="compositionally biased region" description="Basic and acidic residues" evidence="10">
    <location>
        <begin position="94"/>
        <end position="108"/>
    </location>
</feature>
<dbReference type="InterPro" id="IPR051227">
    <property type="entry name" value="CS_glycosyltransferase"/>
</dbReference>
<feature type="region of interest" description="Disordered" evidence="10">
    <location>
        <begin position="130"/>
        <end position="172"/>
    </location>
</feature>
<evidence type="ECO:0000256" key="5">
    <source>
        <dbReference type="ARBA" id="ARBA00022968"/>
    </source>
</evidence>
<comment type="similarity">
    <text evidence="2 9">Belongs to the chondroitin N-acetylgalactosaminyltransferase family.</text>
</comment>
<evidence type="ECO:0000256" key="10">
    <source>
        <dbReference type="SAM" id="MobiDB-lite"/>
    </source>
</evidence>
<keyword evidence="7 9" id="KW-0333">Golgi apparatus</keyword>
<accession>A0A814BD55</accession>
<dbReference type="PANTHER" id="PTHR12369:SF45">
    <property type="entry name" value="HEXOSYLTRANSFERASE"/>
    <property type="match status" value="1"/>
</dbReference>
<protein>
    <recommendedName>
        <fullName evidence="9">Hexosyltransferase</fullName>
        <ecNumber evidence="9">2.4.1.-</ecNumber>
    </recommendedName>
</protein>
<keyword evidence="12" id="KW-1185">Reference proteome</keyword>
<evidence type="ECO:0000256" key="6">
    <source>
        <dbReference type="ARBA" id="ARBA00022989"/>
    </source>
</evidence>
<evidence type="ECO:0000256" key="9">
    <source>
        <dbReference type="RuleBase" id="RU364016"/>
    </source>
</evidence>
<evidence type="ECO:0000256" key="4">
    <source>
        <dbReference type="ARBA" id="ARBA00022692"/>
    </source>
</evidence>
<dbReference type="Pfam" id="PF05679">
    <property type="entry name" value="CHGN"/>
    <property type="match status" value="1"/>
</dbReference>
<keyword evidence="6" id="KW-1133">Transmembrane helix</keyword>
<dbReference type="PANTHER" id="PTHR12369">
    <property type="entry name" value="CHONDROITIN SYNTHASE"/>
    <property type="match status" value="1"/>
</dbReference>
<evidence type="ECO:0000313" key="11">
    <source>
        <dbReference type="EMBL" id="CAF0924401.1"/>
    </source>
</evidence>
<evidence type="ECO:0000313" key="12">
    <source>
        <dbReference type="Proteomes" id="UP000663879"/>
    </source>
</evidence>
<dbReference type="GO" id="GO:0032580">
    <property type="term" value="C:Golgi cisterna membrane"/>
    <property type="evidence" value="ECO:0007669"/>
    <property type="project" value="UniProtKB-SubCell"/>
</dbReference>
<dbReference type="EC" id="2.4.1.-" evidence="9"/>
<dbReference type="Proteomes" id="UP000663879">
    <property type="component" value="Unassembled WGS sequence"/>
</dbReference>
<keyword evidence="5 9" id="KW-0735">Signal-anchor</keyword>
<organism evidence="11 12">
    <name type="scientific">Brachionus calyciflorus</name>
    <dbReference type="NCBI Taxonomy" id="104777"/>
    <lineage>
        <taxon>Eukaryota</taxon>
        <taxon>Metazoa</taxon>
        <taxon>Spiralia</taxon>
        <taxon>Gnathifera</taxon>
        <taxon>Rotifera</taxon>
        <taxon>Eurotatoria</taxon>
        <taxon>Monogononta</taxon>
        <taxon>Pseudotrocha</taxon>
        <taxon>Ploima</taxon>
        <taxon>Brachionidae</taxon>
        <taxon>Brachionus</taxon>
    </lineage>
</organism>
<dbReference type="InterPro" id="IPR029044">
    <property type="entry name" value="Nucleotide-diphossugar_trans"/>
</dbReference>
<keyword evidence="4" id="KW-0812">Transmembrane</keyword>